<keyword evidence="1" id="KW-0132">Cell division</keyword>
<evidence type="ECO:0000313" key="5">
    <source>
        <dbReference type="EMBL" id="KAL2551924.1"/>
    </source>
</evidence>
<evidence type="ECO:0000256" key="3">
    <source>
        <dbReference type="ARBA" id="ARBA00023242"/>
    </source>
</evidence>
<organism evidence="5 6">
    <name type="scientific">Forsythia ovata</name>
    <dbReference type="NCBI Taxonomy" id="205694"/>
    <lineage>
        <taxon>Eukaryota</taxon>
        <taxon>Viridiplantae</taxon>
        <taxon>Streptophyta</taxon>
        <taxon>Embryophyta</taxon>
        <taxon>Tracheophyta</taxon>
        <taxon>Spermatophyta</taxon>
        <taxon>Magnoliopsida</taxon>
        <taxon>eudicotyledons</taxon>
        <taxon>Gunneridae</taxon>
        <taxon>Pentapetalae</taxon>
        <taxon>asterids</taxon>
        <taxon>lamiids</taxon>
        <taxon>Lamiales</taxon>
        <taxon>Oleaceae</taxon>
        <taxon>Forsythieae</taxon>
        <taxon>Forsythia</taxon>
    </lineage>
</organism>
<dbReference type="PANTHER" id="PTHR18937">
    <property type="entry name" value="STRUCTURAL MAINTENANCE OF CHROMOSOMES SMC FAMILY MEMBER"/>
    <property type="match status" value="1"/>
</dbReference>
<dbReference type="AlphaFoldDB" id="A0ABD1WQF0"/>
<dbReference type="Proteomes" id="UP001604277">
    <property type="component" value="Unassembled WGS sequence"/>
</dbReference>
<dbReference type="SUPFAM" id="SSF52540">
    <property type="entry name" value="P-loop containing nucleoside triphosphate hydrolases"/>
    <property type="match status" value="1"/>
</dbReference>
<reference evidence="6" key="1">
    <citation type="submission" date="2024-07" db="EMBL/GenBank/DDBJ databases">
        <title>Two chromosome-level genome assemblies of Korean endemic species Abeliophyllum distichum and Forsythia ovata (Oleaceae).</title>
        <authorList>
            <person name="Jang H."/>
        </authorList>
    </citation>
    <scope>NUCLEOTIDE SEQUENCE [LARGE SCALE GENOMIC DNA]</scope>
</reference>
<evidence type="ECO:0000313" key="6">
    <source>
        <dbReference type="Proteomes" id="UP001604277"/>
    </source>
</evidence>
<comment type="caution">
    <text evidence="5">The sequence shown here is derived from an EMBL/GenBank/DDBJ whole genome shotgun (WGS) entry which is preliminary data.</text>
</comment>
<dbReference type="EMBL" id="JBFOLJ010000002">
    <property type="protein sequence ID" value="KAL2551924.1"/>
    <property type="molecule type" value="Genomic_DNA"/>
</dbReference>
<keyword evidence="4" id="KW-0131">Cell cycle</keyword>
<name>A0ABD1WQF0_9LAMI</name>
<keyword evidence="3" id="KW-0539">Nucleus</keyword>
<sequence length="217" mass="24486">MALDQNESVLDKDKVVSKEWEAARDEQNKTSEYKRVKQMRGNAHSVSGMSGTHAVGGTAYLSLENPDEPYLYGIKFSAKPLTKRYRDMSELSGGDKTVVALALLFSIHRYFISFYDVQEGVMGTGDEETKHFFKHSSVQVLLCPRSAGKGSWAKKQQMAVGTFRLIAGPWFYQTRVVLLLFSLCSFWMVSSFLEVKFQFDGDGVIGFHPWPMLIMPS</sequence>
<gene>
    <name evidence="5" type="ORF">Fot_05543</name>
</gene>
<evidence type="ECO:0000256" key="2">
    <source>
        <dbReference type="ARBA" id="ARBA00022776"/>
    </source>
</evidence>
<evidence type="ECO:0000256" key="1">
    <source>
        <dbReference type="ARBA" id="ARBA00022618"/>
    </source>
</evidence>
<dbReference type="PANTHER" id="PTHR18937:SF12">
    <property type="entry name" value="STRUCTURAL MAINTENANCE OF CHROMOSOMES PROTEIN"/>
    <property type="match status" value="1"/>
</dbReference>
<dbReference type="InterPro" id="IPR027417">
    <property type="entry name" value="P-loop_NTPase"/>
</dbReference>
<dbReference type="Gene3D" id="3.40.50.300">
    <property type="entry name" value="P-loop containing nucleotide triphosphate hydrolases"/>
    <property type="match status" value="1"/>
</dbReference>
<proteinExistence type="predicted"/>
<protein>
    <submittedName>
        <fullName evidence="5">Structural maintenance of chromosomes protein</fullName>
    </submittedName>
</protein>
<dbReference type="GO" id="GO:0051301">
    <property type="term" value="P:cell division"/>
    <property type="evidence" value="ECO:0007669"/>
    <property type="project" value="UniProtKB-KW"/>
</dbReference>
<accession>A0ABD1WQF0</accession>
<keyword evidence="2" id="KW-0498">Mitosis</keyword>
<keyword evidence="6" id="KW-1185">Reference proteome</keyword>
<evidence type="ECO:0000256" key="4">
    <source>
        <dbReference type="ARBA" id="ARBA00023306"/>
    </source>
</evidence>